<dbReference type="Pfam" id="PF03737">
    <property type="entry name" value="RraA-like"/>
    <property type="match status" value="1"/>
</dbReference>
<dbReference type="SUPFAM" id="SSF89562">
    <property type="entry name" value="RraA-like"/>
    <property type="match status" value="1"/>
</dbReference>
<dbReference type="NCBIfam" id="NF006875">
    <property type="entry name" value="PRK09372.1"/>
    <property type="match status" value="1"/>
</dbReference>
<proteinExistence type="inferred from homology"/>
<feature type="binding site" evidence="9">
    <location>
        <begin position="91"/>
        <end position="94"/>
    </location>
    <ligand>
        <name>substrate</name>
    </ligand>
</feature>
<dbReference type="EC" id="4.1.1.112" evidence="10"/>
<dbReference type="GO" id="GO:0046872">
    <property type="term" value="F:metal ion binding"/>
    <property type="evidence" value="ECO:0007669"/>
    <property type="project" value="UniProtKB-KW"/>
</dbReference>
<evidence type="ECO:0000256" key="4">
    <source>
        <dbReference type="ARBA" id="ARBA00011233"/>
    </source>
</evidence>
<dbReference type="InterPro" id="IPR010203">
    <property type="entry name" value="RraA"/>
</dbReference>
<dbReference type="CDD" id="cd16841">
    <property type="entry name" value="RraA_family"/>
    <property type="match status" value="1"/>
</dbReference>
<dbReference type="GO" id="GO:0051252">
    <property type="term" value="P:regulation of RNA metabolic process"/>
    <property type="evidence" value="ECO:0007669"/>
    <property type="project" value="InterPro"/>
</dbReference>
<comment type="catalytic activity">
    <reaction evidence="1 10">
        <text>4-hydroxy-4-methyl-2-oxoglutarate = 2 pyruvate</text>
        <dbReference type="Rhea" id="RHEA:22748"/>
        <dbReference type="ChEBI" id="CHEBI:15361"/>
        <dbReference type="ChEBI" id="CHEBI:58276"/>
        <dbReference type="EC" id="4.1.3.17"/>
    </reaction>
</comment>
<dbReference type="EC" id="4.1.3.17" evidence="10"/>
<keyword evidence="9" id="KW-0460">Magnesium</keyword>
<keyword evidence="6 10" id="KW-0456">Lyase</keyword>
<comment type="subunit">
    <text evidence="4 10">Homotrimer.</text>
</comment>
<protein>
    <recommendedName>
        <fullName evidence="10">4-hydroxy-4-methyl-2-oxoglutarate aldolase</fullName>
        <shortName evidence="10">HMG aldolase</shortName>
        <ecNumber evidence="10">4.1.1.112</ecNumber>
        <ecNumber evidence="10">4.1.3.17</ecNumber>
    </recommendedName>
    <alternativeName>
        <fullName evidence="10">Oxaloacetate decarboxylase</fullName>
    </alternativeName>
</protein>
<dbReference type="EMBL" id="JACDUT010000008">
    <property type="protein sequence ID" value="MBA2875922.1"/>
    <property type="molecule type" value="Genomic_DNA"/>
</dbReference>
<evidence type="ECO:0000313" key="12">
    <source>
        <dbReference type="Proteomes" id="UP000523087"/>
    </source>
</evidence>
<evidence type="ECO:0000256" key="5">
    <source>
        <dbReference type="ARBA" id="ARBA00022723"/>
    </source>
</evidence>
<name>A0A7V9Z8B6_9BACL</name>
<gene>
    <name evidence="11" type="ORF">HNR31_002716</name>
</gene>
<dbReference type="InterPro" id="IPR005493">
    <property type="entry name" value="RraA/RraA-like"/>
</dbReference>
<evidence type="ECO:0000256" key="3">
    <source>
        <dbReference type="ARBA" id="ARBA00008621"/>
    </source>
</evidence>
<feature type="binding site" evidence="9">
    <location>
        <position position="114"/>
    </location>
    <ligand>
        <name>Mg(2+)</name>
        <dbReference type="ChEBI" id="CHEBI:18420"/>
    </ligand>
</feature>
<accession>A0A7V9Z8B6</accession>
<evidence type="ECO:0000313" key="11">
    <source>
        <dbReference type="EMBL" id="MBA2875922.1"/>
    </source>
</evidence>
<dbReference type="PANTHER" id="PTHR33254:SF4">
    <property type="entry name" value="4-HYDROXY-4-METHYL-2-OXOGLUTARATE ALDOLASE 3-RELATED"/>
    <property type="match status" value="1"/>
</dbReference>
<dbReference type="InterPro" id="IPR036704">
    <property type="entry name" value="RraA/RraA-like_sf"/>
</dbReference>
<comment type="cofactor">
    <cofactor evidence="2 10">
        <name>a divalent metal cation</name>
        <dbReference type="ChEBI" id="CHEBI:60240"/>
    </cofactor>
</comment>
<reference evidence="11 12" key="1">
    <citation type="submission" date="2020-07" db="EMBL/GenBank/DDBJ databases">
        <title>Genomic Encyclopedia of Type Strains, Phase IV (KMG-IV): sequencing the most valuable type-strain genomes for metagenomic binning, comparative biology and taxonomic classification.</title>
        <authorList>
            <person name="Goeker M."/>
        </authorList>
    </citation>
    <scope>NUCLEOTIDE SEQUENCE [LARGE SCALE GENOMIC DNA]</scope>
    <source>
        <strain evidence="11 12">DSM 15730</strain>
    </source>
</reference>
<evidence type="ECO:0000256" key="8">
    <source>
        <dbReference type="ARBA" id="ARBA00047973"/>
    </source>
</evidence>
<keyword evidence="5 9" id="KW-0479">Metal-binding</keyword>
<dbReference type="Proteomes" id="UP000523087">
    <property type="component" value="Unassembled WGS sequence"/>
</dbReference>
<evidence type="ECO:0000256" key="1">
    <source>
        <dbReference type="ARBA" id="ARBA00001342"/>
    </source>
</evidence>
<organism evidence="11 12">
    <name type="scientific">Thermaerobacillus caldiproteolyticus</name>
    <dbReference type="NCBI Taxonomy" id="247480"/>
    <lineage>
        <taxon>Bacteria</taxon>
        <taxon>Bacillati</taxon>
        <taxon>Bacillota</taxon>
        <taxon>Bacilli</taxon>
        <taxon>Bacillales</taxon>
        <taxon>Anoxybacillaceae</taxon>
        <taxon>Thermaerobacillus</taxon>
    </lineage>
</organism>
<dbReference type="PANTHER" id="PTHR33254">
    <property type="entry name" value="4-HYDROXY-4-METHYL-2-OXOGLUTARATE ALDOLASE 3-RELATED"/>
    <property type="match status" value="1"/>
</dbReference>
<comment type="catalytic activity">
    <reaction evidence="8 10">
        <text>oxaloacetate + H(+) = pyruvate + CO2</text>
        <dbReference type="Rhea" id="RHEA:15641"/>
        <dbReference type="ChEBI" id="CHEBI:15361"/>
        <dbReference type="ChEBI" id="CHEBI:15378"/>
        <dbReference type="ChEBI" id="CHEBI:16452"/>
        <dbReference type="ChEBI" id="CHEBI:16526"/>
        <dbReference type="EC" id="4.1.1.112"/>
    </reaction>
</comment>
<comment type="cofactor">
    <cofactor evidence="9">
        <name>Mg(2+)</name>
        <dbReference type="ChEBI" id="CHEBI:18420"/>
    </cofactor>
</comment>
<comment type="function">
    <text evidence="7 10">Catalyzes the aldol cleavage of 4-hydroxy-4-methyl-2-oxoglutarate (HMG) into 2 molecules of pyruvate. Also contains a secondary oxaloacetate (OAA) decarboxylase activity due to the common pyruvate enolate transition state formed following C-C bond cleavage in the retro-aldol and decarboxylation reactions.</text>
</comment>
<feature type="binding site" evidence="9">
    <location>
        <position position="113"/>
    </location>
    <ligand>
        <name>substrate</name>
    </ligand>
</feature>
<sequence length="178" mass="18955">MTKVSNDIKNGHTGKGIGVKTADLCDQFFEQLQVCQLSLHSYGGKKEFSGPIATVDVFEDNVLVRQALETIPKGSVLVVDGKGSRNCALLGDRLAQIACDRGLAGVIIHGCIRDSAEIAKMPLGVMAIGTCPVKSKKEGKGMRDVVLEFGGVRWEPGAYVYADSDGIVISQTKLSEAE</sequence>
<comment type="similarity">
    <text evidence="3 10">Belongs to the class II aldolase/RraA-like family.</text>
</comment>
<comment type="caution">
    <text evidence="11">The sequence shown here is derived from an EMBL/GenBank/DDBJ whole genome shotgun (WGS) entry which is preliminary data.</text>
</comment>
<evidence type="ECO:0000256" key="6">
    <source>
        <dbReference type="ARBA" id="ARBA00023239"/>
    </source>
</evidence>
<dbReference type="GO" id="GO:0047443">
    <property type="term" value="F:4-hydroxy-4-methyl-2-oxoglutarate aldolase activity"/>
    <property type="evidence" value="ECO:0007669"/>
    <property type="project" value="UniProtKB-EC"/>
</dbReference>
<dbReference type="AlphaFoldDB" id="A0A7V9Z8B6"/>
<keyword evidence="12" id="KW-1185">Reference proteome</keyword>
<dbReference type="NCBIfam" id="TIGR01935">
    <property type="entry name" value="NOT-MenG"/>
    <property type="match status" value="1"/>
</dbReference>
<evidence type="ECO:0000256" key="2">
    <source>
        <dbReference type="ARBA" id="ARBA00001968"/>
    </source>
</evidence>
<evidence type="ECO:0000256" key="9">
    <source>
        <dbReference type="PIRSR" id="PIRSR605493-1"/>
    </source>
</evidence>
<dbReference type="GO" id="GO:0008428">
    <property type="term" value="F:ribonuclease inhibitor activity"/>
    <property type="evidence" value="ECO:0007669"/>
    <property type="project" value="InterPro"/>
</dbReference>
<evidence type="ECO:0000256" key="7">
    <source>
        <dbReference type="ARBA" id="ARBA00025046"/>
    </source>
</evidence>
<dbReference type="GO" id="GO:0008948">
    <property type="term" value="F:oxaloacetate decarboxylase activity"/>
    <property type="evidence" value="ECO:0007669"/>
    <property type="project" value="UniProtKB-EC"/>
</dbReference>
<evidence type="ECO:0000256" key="10">
    <source>
        <dbReference type="RuleBase" id="RU004338"/>
    </source>
</evidence>
<dbReference type="Gene3D" id="3.50.30.40">
    <property type="entry name" value="Ribonuclease E inhibitor RraA/RraA-like"/>
    <property type="match status" value="1"/>
</dbReference>